<gene>
    <name evidence="2" type="ORF">G4177_06145</name>
</gene>
<name>A0ABR9PIT5_9BACT</name>
<comment type="caution">
    <text evidence="2">The sequence shown here is derived from an EMBL/GenBank/DDBJ whole genome shotgun (WGS) entry which is preliminary data.</text>
</comment>
<organism evidence="2 3">
    <name type="scientific">Corallococcus soli</name>
    <dbReference type="NCBI Taxonomy" id="2710757"/>
    <lineage>
        <taxon>Bacteria</taxon>
        <taxon>Pseudomonadati</taxon>
        <taxon>Myxococcota</taxon>
        <taxon>Myxococcia</taxon>
        <taxon>Myxococcales</taxon>
        <taxon>Cystobacterineae</taxon>
        <taxon>Myxococcaceae</taxon>
        <taxon>Corallococcus</taxon>
    </lineage>
</organism>
<evidence type="ECO:0000313" key="2">
    <source>
        <dbReference type="EMBL" id="MBE4747759.1"/>
    </source>
</evidence>
<dbReference type="RefSeq" id="WP_193347115.1">
    <property type="nucleotide sequence ID" value="NZ_CBCSIP010000104.1"/>
</dbReference>
<reference evidence="2 3" key="1">
    <citation type="submission" date="2020-02" db="EMBL/GenBank/DDBJ databases">
        <authorList>
            <person name="Babadi Z.K."/>
            <person name="Risdian C."/>
            <person name="Ebrahimipour G.H."/>
            <person name="Wink J."/>
        </authorList>
    </citation>
    <scope>NUCLEOTIDE SEQUENCE [LARGE SCALE GENOMIC DNA]</scope>
    <source>
        <strain evidence="2 3">ZKHCc1 1396</strain>
    </source>
</reference>
<feature type="region of interest" description="Disordered" evidence="1">
    <location>
        <begin position="408"/>
        <end position="451"/>
    </location>
</feature>
<dbReference type="EMBL" id="JAAIYO010000001">
    <property type="protein sequence ID" value="MBE4747759.1"/>
    <property type="molecule type" value="Genomic_DNA"/>
</dbReference>
<evidence type="ECO:0000313" key="3">
    <source>
        <dbReference type="Proteomes" id="UP001516472"/>
    </source>
</evidence>
<feature type="compositionally biased region" description="Low complexity" evidence="1">
    <location>
        <begin position="428"/>
        <end position="437"/>
    </location>
</feature>
<dbReference type="InterPro" id="IPR006944">
    <property type="entry name" value="Phage/GTA_portal"/>
</dbReference>
<feature type="compositionally biased region" description="Basic and acidic residues" evidence="1">
    <location>
        <begin position="441"/>
        <end position="451"/>
    </location>
</feature>
<keyword evidence="3" id="KW-1185">Reference proteome</keyword>
<protein>
    <submittedName>
        <fullName evidence="2">Phage portal protein</fullName>
    </submittedName>
</protein>
<proteinExistence type="predicted"/>
<sequence>MASLFRRTLKALGFLPTRRGPLVNGLPLFSFSPRRGSREVLAAYRENGWLRAVVDTVADAVATPRWKVYKRVGSSYGKSGADPRWRSPLSGERKKALADGVRAGALVELPAHELLSLLEAPHPQFPGRELLKLMQLHLDLVGETFLWLRLGADGRPVGWEVVPPHCVHQTPQPGRPEFVLSYNQAHVGVPAAHMLWLKHLDPENPHGRGAGRGLAVGDQLDTMEAIDRSAKAVFERGGVPQAIVGMDSKKDDVDQEDAAEDLEKRYNEVHRGPENAGKIWFAPAGVSLAQVTVNYRELQAEELAKGQRAYVRQTYNVPPELVGDLSSSSRGTSEAAKYHLAEYAVSPRLEFLRAYLQLVLVPLVDRDAILDYEDPRPQEWERVFRLMTTPVTEAFTFNEVRVLAGFEPDPELEGKRPLPLPGAGGGNNVASAAANATPNPPRDRRGEEGRV</sequence>
<evidence type="ECO:0000256" key="1">
    <source>
        <dbReference type="SAM" id="MobiDB-lite"/>
    </source>
</evidence>
<dbReference type="Proteomes" id="UP001516472">
    <property type="component" value="Unassembled WGS sequence"/>
</dbReference>
<dbReference type="Pfam" id="PF04860">
    <property type="entry name" value="Phage_portal"/>
    <property type="match status" value="1"/>
</dbReference>
<accession>A0ABR9PIT5</accession>